<evidence type="ECO:0000313" key="3">
    <source>
        <dbReference type="Proteomes" id="UP000830401"/>
    </source>
</evidence>
<sequence>MDQTDLRDILERYQQGTCTAEEKRLVENWYQALGNERELQLTPEEQETVRLNLWNRIAEQTIATEEDNPEDRSWLGRPLRDGPRQPYWH</sequence>
<evidence type="ECO:0000313" key="2">
    <source>
        <dbReference type="EMBL" id="UOQ67416.1"/>
    </source>
</evidence>
<dbReference type="RefSeq" id="WP_245122923.1">
    <property type="nucleotide sequence ID" value="NZ_CP095061.1"/>
</dbReference>
<evidence type="ECO:0000256" key="1">
    <source>
        <dbReference type="SAM" id="MobiDB-lite"/>
    </source>
</evidence>
<accession>A0ABY4G942</accession>
<name>A0ABY4G942_9BACT</name>
<reference evidence="2" key="1">
    <citation type="submission" date="2022-04" db="EMBL/GenBank/DDBJ databases">
        <title>Hymenobacter sp. isolated from the air.</title>
        <authorList>
            <person name="Won M."/>
            <person name="Lee C.-M."/>
            <person name="Woen H.-Y."/>
            <person name="Kwon S.-W."/>
        </authorList>
    </citation>
    <scope>NUCLEOTIDE SEQUENCE</scope>
    <source>
        <strain evidence="2">5420S-77</strain>
    </source>
</reference>
<protein>
    <submittedName>
        <fullName evidence="2">Uncharacterized protein</fullName>
    </submittedName>
</protein>
<organism evidence="2 3">
    <name type="scientific">Hymenobacter volaticus</name>
    <dbReference type="NCBI Taxonomy" id="2932254"/>
    <lineage>
        <taxon>Bacteria</taxon>
        <taxon>Pseudomonadati</taxon>
        <taxon>Bacteroidota</taxon>
        <taxon>Cytophagia</taxon>
        <taxon>Cytophagales</taxon>
        <taxon>Hymenobacteraceae</taxon>
        <taxon>Hymenobacter</taxon>
    </lineage>
</organism>
<dbReference type="Proteomes" id="UP000830401">
    <property type="component" value="Chromosome"/>
</dbReference>
<proteinExistence type="predicted"/>
<gene>
    <name evidence="2" type="ORF">MUN86_05920</name>
</gene>
<feature type="region of interest" description="Disordered" evidence="1">
    <location>
        <begin position="62"/>
        <end position="89"/>
    </location>
</feature>
<keyword evidence="3" id="KW-1185">Reference proteome</keyword>
<feature type="compositionally biased region" description="Basic and acidic residues" evidence="1">
    <location>
        <begin position="70"/>
        <end position="83"/>
    </location>
</feature>
<dbReference type="EMBL" id="CP095061">
    <property type="protein sequence ID" value="UOQ67416.1"/>
    <property type="molecule type" value="Genomic_DNA"/>
</dbReference>